<gene>
    <name evidence="1" type="ORF">LCGC14_2532520</name>
</gene>
<protein>
    <submittedName>
        <fullName evidence="1">Uncharacterized protein</fullName>
    </submittedName>
</protein>
<evidence type="ECO:0000313" key="1">
    <source>
        <dbReference type="EMBL" id="KKL12761.1"/>
    </source>
</evidence>
<sequence length="87" mass="10014">GMVGSELDTTTPLSIVNTTRTTFVGLPRTVEVIVLRIGAYRYLRSRKTKVRYRKRKHLQSKPELIRPAHLIVSRNERNDIKLIGCPQ</sequence>
<dbReference type="EMBL" id="LAZR01041132">
    <property type="protein sequence ID" value="KKL12761.1"/>
    <property type="molecule type" value="Genomic_DNA"/>
</dbReference>
<reference evidence="1" key="1">
    <citation type="journal article" date="2015" name="Nature">
        <title>Complex archaea that bridge the gap between prokaryotes and eukaryotes.</title>
        <authorList>
            <person name="Spang A."/>
            <person name="Saw J.H."/>
            <person name="Jorgensen S.L."/>
            <person name="Zaremba-Niedzwiedzka K."/>
            <person name="Martijn J."/>
            <person name="Lind A.E."/>
            <person name="van Eijk R."/>
            <person name="Schleper C."/>
            <person name="Guy L."/>
            <person name="Ettema T.J."/>
        </authorList>
    </citation>
    <scope>NUCLEOTIDE SEQUENCE</scope>
</reference>
<name>A0A0F9D4P4_9ZZZZ</name>
<accession>A0A0F9D4P4</accession>
<dbReference type="AlphaFoldDB" id="A0A0F9D4P4"/>
<comment type="caution">
    <text evidence="1">The sequence shown here is derived from an EMBL/GenBank/DDBJ whole genome shotgun (WGS) entry which is preliminary data.</text>
</comment>
<proteinExistence type="predicted"/>
<organism evidence="1">
    <name type="scientific">marine sediment metagenome</name>
    <dbReference type="NCBI Taxonomy" id="412755"/>
    <lineage>
        <taxon>unclassified sequences</taxon>
        <taxon>metagenomes</taxon>
        <taxon>ecological metagenomes</taxon>
    </lineage>
</organism>
<feature type="non-terminal residue" evidence="1">
    <location>
        <position position="1"/>
    </location>
</feature>